<comment type="caution">
    <text evidence="1">The sequence shown here is derived from an EMBL/GenBank/DDBJ whole genome shotgun (WGS) entry which is preliminary data.</text>
</comment>
<dbReference type="InParanoid" id="D6TZL6"/>
<dbReference type="InterPro" id="IPR006175">
    <property type="entry name" value="YjgF/YER057c/UK114"/>
</dbReference>
<dbReference type="OrthoDB" id="9803101at2"/>
<dbReference type="SUPFAM" id="SSF55298">
    <property type="entry name" value="YjgF-like"/>
    <property type="match status" value="1"/>
</dbReference>
<name>D6TZL6_KTERA</name>
<dbReference type="CDD" id="cd00448">
    <property type="entry name" value="YjgF_YER057c_UK114_family"/>
    <property type="match status" value="1"/>
</dbReference>
<dbReference type="PANTHER" id="PTHR43857">
    <property type="entry name" value="BLR7761 PROTEIN"/>
    <property type="match status" value="1"/>
</dbReference>
<dbReference type="InterPro" id="IPR035959">
    <property type="entry name" value="RutC-like_sf"/>
</dbReference>
<evidence type="ECO:0000313" key="1">
    <source>
        <dbReference type="EMBL" id="EFH82006.1"/>
    </source>
</evidence>
<evidence type="ECO:0000313" key="2">
    <source>
        <dbReference type="Proteomes" id="UP000004508"/>
    </source>
</evidence>
<dbReference type="STRING" id="485913.Krac_2777"/>
<dbReference type="RefSeq" id="WP_007919772.1">
    <property type="nucleotide sequence ID" value="NZ_ADVG01000004.1"/>
</dbReference>
<dbReference type="Proteomes" id="UP000004508">
    <property type="component" value="Unassembled WGS sequence"/>
</dbReference>
<dbReference type="EMBL" id="ADVG01000004">
    <property type="protein sequence ID" value="EFH82006.1"/>
    <property type="molecule type" value="Genomic_DNA"/>
</dbReference>
<proteinExistence type="predicted"/>
<dbReference type="Pfam" id="PF01042">
    <property type="entry name" value="Ribonuc_L-PSP"/>
    <property type="match status" value="1"/>
</dbReference>
<gene>
    <name evidence="1" type="ORF">Krac_2777</name>
</gene>
<reference evidence="1 2" key="1">
    <citation type="journal article" date="2011" name="Stand. Genomic Sci.">
        <title>Non-contiguous finished genome sequence and contextual data of the filamentous soil bacterium Ktedonobacter racemifer type strain (SOSP1-21).</title>
        <authorList>
            <person name="Chang Y.J."/>
            <person name="Land M."/>
            <person name="Hauser L."/>
            <person name="Chertkov O."/>
            <person name="Del Rio T.G."/>
            <person name="Nolan M."/>
            <person name="Copeland A."/>
            <person name="Tice H."/>
            <person name="Cheng J.F."/>
            <person name="Lucas S."/>
            <person name="Han C."/>
            <person name="Goodwin L."/>
            <person name="Pitluck S."/>
            <person name="Ivanova N."/>
            <person name="Ovchinikova G."/>
            <person name="Pati A."/>
            <person name="Chen A."/>
            <person name="Palaniappan K."/>
            <person name="Mavromatis K."/>
            <person name="Liolios K."/>
            <person name="Brettin T."/>
            <person name="Fiebig A."/>
            <person name="Rohde M."/>
            <person name="Abt B."/>
            <person name="Goker M."/>
            <person name="Detter J.C."/>
            <person name="Woyke T."/>
            <person name="Bristow J."/>
            <person name="Eisen J.A."/>
            <person name="Markowitz V."/>
            <person name="Hugenholtz P."/>
            <person name="Kyrpides N.C."/>
            <person name="Klenk H.P."/>
            <person name="Lapidus A."/>
        </authorList>
    </citation>
    <scope>NUCLEOTIDE SEQUENCE [LARGE SCALE GENOMIC DNA]</scope>
    <source>
        <strain evidence="2">DSM 44963</strain>
    </source>
</reference>
<organism evidence="1 2">
    <name type="scientific">Ktedonobacter racemifer DSM 44963</name>
    <dbReference type="NCBI Taxonomy" id="485913"/>
    <lineage>
        <taxon>Bacteria</taxon>
        <taxon>Bacillati</taxon>
        <taxon>Chloroflexota</taxon>
        <taxon>Ktedonobacteria</taxon>
        <taxon>Ktedonobacterales</taxon>
        <taxon>Ktedonobacteraceae</taxon>
        <taxon>Ktedonobacter</taxon>
    </lineage>
</organism>
<dbReference type="eggNOG" id="COG0251">
    <property type="taxonomic scope" value="Bacteria"/>
</dbReference>
<sequence length="145" mass="15690">MTHPTESPLDQGFVEYLNPEHLHKNPAFTQVISVSGPAKTIYVGGQNAVDAQGNIIGKGDIKAQTQQVLANIREALAAAGAEPRHIIKWNLYLVQGQSLREGFAAFQQFWGQRPNPPAITMAYVAGLANPDFLLEMDVTAVVPLA</sequence>
<accession>D6TZL6</accession>
<dbReference type="Gene3D" id="3.30.1330.40">
    <property type="entry name" value="RutC-like"/>
    <property type="match status" value="1"/>
</dbReference>
<keyword evidence="2" id="KW-1185">Reference proteome</keyword>
<protein>
    <submittedName>
        <fullName evidence="1">Endoribonuclease L-PSP</fullName>
    </submittedName>
</protein>
<dbReference type="AlphaFoldDB" id="D6TZL6"/>
<dbReference type="PANTHER" id="PTHR43857:SF1">
    <property type="entry name" value="YJGH FAMILY PROTEIN"/>
    <property type="match status" value="1"/>
</dbReference>